<evidence type="ECO:0000259" key="6">
    <source>
        <dbReference type="PROSITE" id="PS51722"/>
    </source>
</evidence>
<keyword evidence="7" id="KW-0648">Protein biosynthesis</keyword>
<protein>
    <recommendedName>
        <fullName evidence="2 5">Elongation factor G</fullName>
    </recommendedName>
</protein>
<dbReference type="Pfam" id="PF14492">
    <property type="entry name" value="EFG_III"/>
    <property type="match status" value="1"/>
</dbReference>
<dbReference type="NCBIfam" id="TIGR00484">
    <property type="entry name" value="EF-G"/>
    <property type="match status" value="1"/>
</dbReference>
<dbReference type="InterPro" id="IPR035649">
    <property type="entry name" value="EFG_V"/>
</dbReference>
<dbReference type="NCBIfam" id="NF009381">
    <property type="entry name" value="PRK12740.1-5"/>
    <property type="match status" value="1"/>
</dbReference>
<dbReference type="Pfam" id="PF03764">
    <property type="entry name" value="EFG_IV"/>
    <property type="match status" value="1"/>
</dbReference>
<dbReference type="InterPro" id="IPR005517">
    <property type="entry name" value="Transl_elong_EFG/EF2_IV"/>
</dbReference>
<dbReference type="CDD" id="cd03713">
    <property type="entry name" value="EFG_mtEFG_C"/>
    <property type="match status" value="1"/>
</dbReference>
<dbReference type="NCBIfam" id="TIGR00231">
    <property type="entry name" value="small_GTP"/>
    <property type="match status" value="1"/>
</dbReference>
<dbReference type="GO" id="GO:0003746">
    <property type="term" value="F:translation elongation factor activity"/>
    <property type="evidence" value="ECO:0007669"/>
    <property type="project" value="UniProtKB-KW"/>
</dbReference>
<dbReference type="InterPro" id="IPR005225">
    <property type="entry name" value="Small_GTP-bd"/>
</dbReference>
<reference evidence="7 8" key="1">
    <citation type="submission" date="2023-04" db="EMBL/GenBank/DDBJ databases">
        <title>Genome Sequence of Selenomonas sputigena ATCC 33150.</title>
        <authorList>
            <person name="Miller D.P."/>
            <person name="Anvari S."/>
            <person name="Polson S.W."/>
            <person name="Macdonald M."/>
            <person name="Mcdowell J.V."/>
        </authorList>
    </citation>
    <scope>NUCLEOTIDE SEQUENCE [LARGE SCALE GENOMIC DNA]</scope>
    <source>
        <strain evidence="7 8">ATCC 33150</strain>
    </source>
</reference>
<dbReference type="Gene3D" id="3.30.70.240">
    <property type="match status" value="1"/>
</dbReference>
<dbReference type="NCBIfam" id="NF009379">
    <property type="entry name" value="PRK12740.1-3"/>
    <property type="match status" value="1"/>
</dbReference>
<dbReference type="InterPro" id="IPR004540">
    <property type="entry name" value="Transl_elong_EFG/EF2"/>
</dbReference>
<dbReference type="Pfam" id="PF22042">
    <property type="entry name" value="EF-G_D2"/>
    <property type="match status" value="1"/>
</dbReference>
<dbReference type="Pfam" id="PF00679">
    <property type="entry name" value="EFG_C"/>
    <property type="match status" value="1"/>
</dbReference>
<organism evidence="7 8">
    <name type="scientific">Selenomonas sputigena</name>
    <dbReference type="NCBI Taxonomy" id="69823"/>
    <lineage>
        <taxon>Bacteria</taxon>
        <taxon>Bacillati</taxon>
        <taxon>Bacillota</taxon>
        <taxon>Negativicutes</taxon>
        <taxon>Selenomonadales</taxon>
        <taxon>Selenomonadaceae</taxon>
        <taxon>Selenomonas</taxon>
    </lineage>
</organism>
<dbReference type="SUPFAM" id="SSF52540">
    <property type="entry name" value="P-loop containing nucleoside triphosphate hydrolases"/>
    <property type="match status" value="1"/>
</dbReference>
<dbReference type="CDD" id="cd04170">
    <property type="entry name" value="EF-G_bact"/>
    <property type="match status" value="1"/>
</dbReference>
<evidence type="ECO:0000256" key="5">
    <source>
        <dbReference type="NCBIfam" id="TIGR00484"/>
    </source>
</evidence>
<evidence type="ECO:0000313" key="8">
    <source>
        <dbReference type="Proteomes" id="UP001559623"/>
    </source>
</evidence>
<feature type="domain" description="Tr-type G" evidence="6">
    <location>
        <begin position="7"/>
        <end position="281"/>
    </location>
</feature>
<dbReference type="PROSITE" id="PS51722">
    <property type="entry name" value="G_TR_2"/>
    <property type="match status" value="1"/>
</dbReference>
<evidence type="ECO:0000256" key="2">
    <source>
        <dbReference type="ARBA" id="ARBA00017872"/>
    </source>
</evidence>
<proteinExistence type="inferred from homology"/>
<dbReference type="Gene3D" id="3.30.70.870">
    <property type="entry name" value="Elongation Factor G (Translational Gtpase), domain 3"/>
    <property type="match status" value="1"/>
</dbReference>
<dbReference type="InterPro" id="IPR035647">
    <property type="entry name" value="EFG_III/V"/>
</dbReference>
<evidence type="ECO:0000256" key="4">
    <source>
        <dbReference type="ARBA" id="ARBA00023134"/>
    </source>
</evidence>
<dbReference type="InterPro" id="IPR020568">
    <property type="entry name" value="Ribosomal_Su5_D2-typ_SF"/>
</dbReference>
<dbReference type="NCBIfam" id="NF009891">
    <property type="entry name" value="PRK13351.1-1"/>
    <property type="match status" value="1"/>
</dbReference>
<dbReference type="Proteomes" id="UP001559623">
    <property type="component" value="Unassembled WGS sequence"/>
</dbReference>
<dbReference type="Gene3D" id="3.30.230.10">
    <property type="match status" value="1"/>
</dbReference>
<dbReference type="PANTHER" id="PTHR43261">
    <property type="entry name" value="TRANSLATION ELONGATION FACTOR G-RELATED"/>
    <property type="match status" value="1"/>
</dbReference>
<sequence length="692" mass="76658">MKEYASTNIRNIALVGHGKSGKTSIVEDCLFNTGAVKRRGSIEDGTMTSDYEPEETRRELSIQSSLIACEWLDHKLNILDTPGYPDFVGEVKEALQAADSALIVISAVSGIEVETEKVWRYAEAMDLPRAFFVNKIDREHADYQNVVNELRLRFGTGVVPIQLPVGKEAAFQGVVDLLAMTIRIKERDKNNCVSLEEIPEYMKDDVEEARQALIEGVAEINNSLLEKYIEGEKIEEKEVAEALIEGIQTGKIFPVLCGSASLNVGMHALLNDMVEYLPAPTDRTVVGTAPGGEELVERRPEDAFSAQVFKTIVDPFVGRLSFIRIFSGEMKGDASYWNITQNEMERVSTLYTMQGKKQIAVGKAQGGDIVVAAKLQNTRTSDTLVAKDAPLVYDAIEFPEPMLAQAVYVKKKGEEDKVFAALAKECEEDPTLRLEKDSETKETLIRGIGEVHIEVLQEKMKRKFGIEAIFQEPRIAYRETIRKSVKAEGKHKKQSGGHGQYGHVMLEISPREAGTGNEFTENIFGGSVPRQYVPAVEKGTAETLAAGILAGYPVVDVKVNLYDGSYHTVDSSEVAFKTATAIALRKGVLEAAPVLLEPIYEMTVHAPEYYMGDVMGQLNAKRARILGMEMIGKDTSEVRAQVPLASLHKYATELRSMTQGRGEYSLKFSHYEEVPAKTAEKIIEETKARKDK</sequence>
<dbReference type="InterPro" id="IPR027417">
    <property type="entry name" value="P-loop_NTPase"/>
</dbReference>
<dbReference type="InterPro" id="IPR000795">
    <property type="entry name" value="T_Tr_GTP-bd_dom"/>
</dbReference>
<evidence type="ECO:0000256" key="3">
    <source>
        <dbReference type="ARBA" id="ARBA00022741"/>
    </source>
</evidence>
<dbReference type="RefSeq" id="WP_368847464.1">
    <property type="nucleotide sequence ID" value="NZ_CP194411.1"/>
</dbReference>
<name>A0ABV3X6A4_9FIRM</name>
<evidence type="ECO:0000313" key="7">
    <source>
        <dbReference type="EMBL" id="MEX5285741.1"/>
    </source>
</evidence>
<dbReference type="CDD" id="cd01434">
    <property type="entry name" value="EFG_mtEFG1_IV"/>
    <property type="match status" value="1"/>
</dbReference>
<comment type="similarity">
    <text evidence="1">Belongs to the TRAFAC class translation factor GTPase superfamily. Classic translation factor GTPase family. EF-G/EF-2 subfamily.</text>
</comment>
<keyword evidence="8" id="KW-1185">Reference proteome</keyword>
<dbReference type="InterPro" id="IPR053905">
    <property type="entry name" value="EF-G-like_DII"/>
</dbReference>
<keyword evidence="4" id="KW-0342">GTP-binding</keyword>
<keyword evidence="7" id="KW-0251">Elongation factor</keyword>
<dbReference type="SUPFAM" id="SSF50447">
    <property type="entry name" value="Translation proteins"/>
    <property type="match status" value="1"/>
</dbReference>
<dbReference type="Gene3D" id="3.40.50.300">
    <property type="entry name" value="P-loop containing nucleotide triphosphate hydrolases"/>
    <property type="match status" value="1"/>
</dbReference>
<dbReference type="EMBL" id="JARVLH010000005">
    <property type="protein sequence ID" value="MEX5285741.1"/>
    <property type="molecule type" value="Genomic_DNA"/>
</dbReference>
<dbReference type="PRINTS" id="PR00315">
    <property type="entry name" value="ELONGATNFCT"/>
</dbReference>
<accession>A0ABV3X6A4</accession>
<dbReference type="CDD" id="cd04088">
    <property type="entry name" value="EFG_mtEFG_II"/>
    <property type="match status" value="1"/>
</dbReference>
<dbReference type="InterPro" id="IPR009022">
    <property type="entry name" value="EFG_III"/>
</dbReference>
<dbReference type="CDD" id="cd16262">
    <property type="entry name" value="EFG_III"/>
    <property type="match status" value="1"/>
</dbReference>
<dbReference type="SMART" id="SM00889">
    <property type="entry name" value="EFG_IV"/>
    <property type="match status" value="1"/>
</dbReference>
<comment type="caution">
    <text evidence="7">The sequence shown here is derived from an EMBL/GenBank/DDBJ whole genome shotgun (WGS) entry which is preliminary data.</text>
</comment>
<dbReference type="SUPFAM" id="SSF54980">
    <property type="entry name" value="EF-G C-terminal domain-like"/>
    <property type="match status" value="2"/>
</dbReference>
<dbReference type="InterPro" id="IPR009000">
    <property type="entry name" value="Transl_B-barrel_sf"/>
</dbReference>
<evidence type="ECO:0000256" key="1">
    <source>
        <dbReference type="ARBA" id="ARBA00005870"/>
    </source>
</evidence>
<dbReference type="InterPro" id="IPR041095">
    <property type="entry name" value="EFG_II"/>
</dbReference>
<dbReference type="SMART" id="SM00838">
    <property type="entry name" value="EFG_C"/>
    <property type="match status" value="1"/>
</dbReference>
<dbReference type="PANTHER" id="PTHR43261:SF6">
    <property type="entry name" value="ELONGATION FACTOR G-LIKE PROTEIN"/>
    <property type="match status" value="1"/>
</dbReference>
<dbReference type="SUPFAM" id="SSF54211">
    <property type="entry name" value="Ribosomal protein S5 domain 2-like"/>
    <property type="match status" value="1"/>
</dbReference>
<dbReference type="Pfam" id="PF00009">
    <property type="entry name" value="GTP_EFTU"/>
    <property type="match status" value="1"/>
</dbReference>
<gene>
    <name evidence="7" type="primary">fusA</name>
    <name evidence="7" type="ORF">QCO44_08865</name>
</gene>
<dbReference type="InterPro" id="IPR000640">
    <property type="entry name" value="EFG_V-like"/>
</dbReference>
<dbReference type="Gene3D" id="2.40.30.10">
    <property type="entry name" value="Translation factors"/>
    <property type="match status" value="1"/>
</dbReference>
<dbReference type="InterPro" id="IPR047872">
    <property type="entry name" value="EFG_IV"/>
</dbReference>
<dbReference type="InterPro" id="IPR014721">
    <property type="entry name" value="Ribsml_uS5_D2-typ_fold_subgr"/>
</dbReference>
<keyword evidence="3" id="KW-0547">Nucleotide-binding</keyword>